<dbReference type="PANTHER" id="PTHR37806:SF1">
    <property type="entry name" value="PEPTIDASE C39-LIKE DOMAIN-CONTAINING PROTEIN"/>
    <property type="match status" value="1"/>
</dbReference>
<feature type="compositionally biased region" description="Basic and acidic residues" evidence="1">
    <location>
        <begin position="57"/>
        <end position="83"/>
    </location>
</feature>
<organism evidence="3 4">
    <name type="scientific">Salinibacillus aidingensis</name>
    <dbReference type="NCBI Taxonomy" id="237684"/>
    <lineage>
        <taxon>Bacteria</taxon>
        <taxon>Bacillati</taxon>
        <taxon>Bacillota</taxon>
        <taxon>Bacilli</taxon>
        <taxon>Bacillales</taxon>
        <taxon>Bacillaceae</taxon>
        <taxon>Salinibacillus</taxon>
    </lineage>
</organism>
<dbReference type="EMBL" id="BAAADO010000003">
    <property type="protein sequence ID" value="GAA0492051.1"/>
    <property type="molecule type" value="Genomic_DNA"/>
</dbReference>
<dbReference type="PROSITE" id="PS51781">
    <property type="entry name" value="SH3B"/>
    <property type="match status" value="1"/>
</dbReference>
<dbReference type="InterPro" id="IPR003646">
    <property type="entry name" value="SH3-like_bac-type"/>
</dbReference>
<dbReference type="Pfam" id="PF13529">
    <property type="entry name" value="Peptidase_C39_2"/>
    <property type="match status" value="1"/>
</dbReference>
<evidence type="ECO:0000313" key="4">
    <source>
        <dbReference type="Proteomes" id="UP001500880"/>
    </source>
</evidence>
<evidence type="ECO:0000259" key="2">
    <source>
        <dbReference type="PROSITE" id="PS51781"/>
    </source>
</evidence>
<dbReference type="Gene3D" id="3.90.70.10">
    <property type="entry name" value="Cysteine proteinases"/>
    <property type="match status" value="1"/>
</dbReference>
<dbReference type="RefSeq" id="WP_343839895.1">
    <property type="nucleotide sequence ID" value="NZ_BAAADO010000003.1"/>
</dbReference>
<name>A0ABN1B7T6_9BACI</name>
<proteinExistence type="predicted"/>
<comment type="caution">
    <text evidence="3">The sequence shown here is derived from an EMBL/GenBank/DDBJ whole genome shotgun (WGS) entry which is preliminary data.</text>
</comment>
<accession>A0ABN1B7T6</accession>
<feature type="region of interest" description="Disordered" evidence="1">
    <location>
        <begin position="33"/>
        <end position="97"/>
    </location>
</feature>
<dbReference type="PANTHER" id="PTHR37806">
    <property type="entry name" value="LMO0724 PROTEIN"/>
    <property type="match status" value="1"/>
</dbReference>
<dbReference type="InterPro" id="IPR039564">
    <property type="entry name" value="Peptidase_C39-like"/>
</dbReference>
<dbReference type="Proteomes" id="UP001500880">
    <property type="component" value="Unassembled WGS sequence"/>
</dbReference>
<dbReference type="SMART" id="SM00287">
    <property type="entry name" value="SH3b"/>
    <property type="match status" value="1"/>
</dbReference>
<dbReference type="Pfam" id="PF08239">
    <property type="entry name" value="SH3_3"/>
    <property type="match status" value="1"/>
</dbReference>
<feature type="compositionally biased region" description="Polar residues" evidence="1">
    <location>
        <begin position="33"/>
        <end position="49"/>
    </location>
</feature>
<evidence type="ECO:0000256" key="1">
    <source>
        <dbReference type="SAM" id="MobiDB-lite"/>
    </source>
</evidence>
<dbReference type="CDD" id="cd02549">
    <property type="entry name" value="Peptidase_C39A"/>
    <property type="match status" value="1"/>
</dbReference>
<evidence type="ECO:0000313" key="3">
    <source>
        <dbReference type="EMBL" id="GAA0492051.1"/>
    </source>
</evidence>
<sequence>MNRFFVIVFIFLFILLTGCNTAKQADERTLAGKQTENPLTAGQLMTKSESPAAKQTDLLRMKSQEKESSKEVESAAAKQKDNKNNQQKEAAKKEKQQQIQQLSFNLTEHKDTKQIAVQAANIRKGPHTSYSKITTLKRYTKLDVFEKAKVEDITWYHVKFGDQNKGWISSNIVEDYDPQAKQKAREKQSDRKLLSAPLVSQMPELPRGCEVTTLSMMLAHAGVNVDKMTLAKEVRKDPTPFSKKNGQVHFGHPNNGFVGNMYTFDKPGLGVFHDPIADLGEKYLPGRIVDLTGNSFDRVLNQIDKGKPVWVLTTSWFSYVPESYWETWNTPSGKVKVTYKMHSVLITGYDDHYVYFNDPLANMKNRKVAKDKFIAGWNQFGNQAISYK</sequence>
<dbReference type="PROSITE" id="PS51257">
    <property type="entry name" value="PROKAR_LIPOPROTEIN"/>
    <property type="match status" value="1"/>
</dbReference>
<dbReference type="Gene3D" id="2.30.30.40">
    <property type="entry name" value="SH3 Domains"/>
    <property type="match status" value="1"/>
</dbReference>
<gene>
    <name evidence="3" type="ORF">GCM10008986_17860</name>
</gene>
<keyword evidence="4" id="KW-1185">Reference proteome</keyword>
<dbReference type="InterPro" id="IPR039563">
    <property type="entry name" value="Peptidase_C39_single_dom"/>
</dbReference>
<reference evidence="3 4" key="1">
    <citation type="journal article" date="2019" name="Int. J. Syst. Evol. Microbiol.">
        <title>The Global Catalogue of Microorganisms (GCM) 10K type strain sequencing project: providing services to taxonomists for standard genome sequencing and annotation.</title>
        <authorList>
            <consortium name="The Broad Institute Genomics Platform"/>
            <consortium name="The Broad Institute Genome Sequencing Center for Infectious Disease"/>
            <person name="Wu L."/>
            <person name="Ma J."/>
        </authorList>
    </citation>
    <scope>NUCLEOTIDE SEQUENCE [LARGE SCALE GENOMIC DNA]</scope>
    <source>
        <strain evidence="3 4">JCM 12389</strain>
    </source>
</reference>
<protein>
    <recommendedName>
        <fullName evidence="2">SH3b domain-containing protein</fullName>
    </recommendedName>
</protein>
<feature type="domain" description="SH3b" evidence="2">
    <location>
        <begin position="110"/>
        <end position="177"/>
    </location>
</feature>